<dbReference type="Proteomes" id="UP000182719">
    <property type="component" value="Unassembled WGS sequence"/>
</dbReference>
<keyword evidence="2" id="KW-0472">Membrane</keyword>
<feature type="transmembrane region" description="Helical" evidence="2">
    <location>
        <begin position="618"/>
        <end position="636"/>
    </location>
</feature>
<feature type="transmembrane region" description="Helical" evidence="2">
    <location>
        <begin position="214"/>
        <end position="235"/>
    </location>
</feature>
<name>A0A1H7WZQ1_STIAU</name>
<feature type="transmembrane region" description="Helical" evidence="2">
    <location>
        <begin position="1569"/>
        <end position="1587"/>
    </location>
</feature>
<accession>A0A1H7WZQ1</accession>
<feature type="transmembrane region" description="Helical" evidence="2">
    <location>
        <begin position="181"/>
        <end position="202"/>
    </location>
</feature>
<evidence type="ECO:0000256" key="2">
    <source>
        <dbReference type="SAM" id="Phobius"/>
    </source>
</evidence>
<feature type="transmembrane region" description="Helical" evidence="2">
    <location>
        <begin position="1485"/>
        <end position="1503"/>
    </location>
</feature>
<feature type="transmembrane region" description="Helical" evidence="2">
    <location>
        <begin position="1454"/>
        <end position="1473"/>
    </location>
</feature>
<feature type="transmembrane region" description="Helical" evidence="2">
    <location>
        <begin position="910"/>
        <end position="929"/>
    </location>
</feature>
<reference evidence="4" key="1">
    <citation type="submission" date="2016-10" db="EMBL/GenBank/DDBJ databases">
        <authorList>
            <person name="Varghese N."/>
            <person name="Submissions S."/>
        </authorList>
    </citation>
    <scope>NUCLEOTIDE SEQUENCE [LARGE SCALE GENOMIC DNA]</scope>
    <source>
        <strain evidence="4">DSM 17044</strain>
    </source>
</reference>
<feature type="transmembrane region" description="Helical" evidence="2">
    <location>
        <begin position="1693"/>
        <end position="1713"/>
    </location>
</feature>
<feature type="transmembrane region" description="Helical" evidence="2">
    <location>
        <begin position="816"/>
        <end position="835"/>
    </location>
</feature>
<feature type="transmembrane region" description="Helical" evidence="2">
    <location>
        <begin position="1021"/>
        <end position="1054"/>
    </location>
</feature>
<feature type="transmembrane region" description="Helical" evidence="2">
    <location>
        <begin position="1544"/>
        <end position="1563"/>
    </location>
</feature>
<feature type="transmembrane region" description="Helical" evidence="2">
    <location>
        <begin position="1430"/>
        <end position="1448"/>
    </location>
</feature>
<protein>
    <submittedName>
        <fullName evidence="3">Uncharacterized protein</fullName>
    </submittedName>
</protein>
<keyword evidence="2" id="KW-0812">Transmembrane</keyword>
<organism evidence="3 4">
    <name type="scientific">Stigmatella aurantiaca</name>
    <dbReference type="NCBI Taxonomy" id="41"/>
    <lineage>
        <taxon>Bacteria</taxon>
        <taxon>Pseudomonadati</taxon>
        <taxon>Myxococcota</taxon>
        <taxon>Myxococcia</taxon>
        <taxon>Myxococcales</taxon>
        <taxon>Cystobacterineae</taxon>
        <taxon>Archangiaceae</taxon>
        <taxon>Stigmatella</taxon>
    </lineage>
</organism>
<feature type="transmembrane region" description="Helical" evidence="2">
    <location>
        <begin position="1594"/>
        <end position="1611"/>
    </location>
</feature>
<feature type="transmembrane region" description="Helical" evidence="2">
    <location>
        <begin position="151"/>
        <end position="169"/>
    </location>
</feature>
<feature type="transmembrane region" description="Helical" evidence="2">
    <location>
        <begin position="692"/>
        <end position="709"/>
    </location>
</feature>
<feature type="transmembrane region" description="Helical" evidence="2">
    <location>
        <begin position="642"/>
        <end position="659"/>
    </location>
</feature>
<proteinExistence type="predicted"/>
<feature type="transmembrane region" description="Helical" evidence="2">
    <location>
        <begin position="521"/>
        <end position="539"/>
    </location>
</feature>
<feature type="transmembrane region" description="Helical" evidence="2">
    <location>
        <begin position="1397"/>
        <end position="1418"/>
    </location>
</feature>
<feature type="transmembrane region" description="Helical" evidence="2">
    <location>
        <begin position="584"/>
        <end position="606"/>
    </location>
</feature>
<feature type="transmembrane region" description="Helical" evidence="2">
    <location>
        <begin position="666"/>
        <end position="686"/>
    </location>
</feature>
<feature type="transmembrane region" description="Helical" evidence="2">
    <location>
        <begin position="1646"/>
        <end position="1664"/>
    </location>
</feature>
<feature type="transmembrane region" description="Helical" evidence="2">
    <location>
        <begin position="482"/>
        <end position="501"/>
    </location>
</feature>
<feature type="region of interest" description="Disordered" evidence="1">
    <location>
        <begin position="97"/>
        <end position="117"/>
    </location>
</feature>
<keyword evidence="2" id="KW-1133">Transmembrane helix</keyword>
<feature type="transmembrane region" description="Helical" evidence="2">
    <location>
        <begin position="361"/>
        <end position="379"/>
    </location>
</feature>
<feature type="transmembrane region" description="Helical" evidence="2">
    <location>
        <begin position="1617"/>
        <end position="1634"/>
    </location>
</feature>
<evidence type="ECO:0000256" key="1">
    <source>
        <dbReference type="SAM" id="MobiDB-lite"/>
    </source>
</evidence>
<feature type="transmembrane region" description="Helical" evidence="2">
    <location>
        <begin position="1320"/>
        <end position="1339"/>
    </location>
</feature>
<feature type="transmembrane region" description="Helical" evidence="2">
    <location>
        <begin position="277"/>
        <end position="296"/>
    </location>
</feature>
<feature type="transmembrane region" description="Helical" evidence="2">
    <location>
        <begin position="1719"/>
        <end position="1738"/>
    </location>
</feature>
<feature type="transmembrane region" description="Helical" evidence="2">
    <location>
        <begin position="789"/>
        <end position="810"/>
    </location>
</feature>
<feature type="transmembrane region" description="Helical" evidence="2">
    <location>
        <begin position="1066"/>
        <end position="1090"/>
    </location>
</feature>
<feature type="transmembrane region" description="Helical" evidence="2">
    <location>
        <begin position="247"/>
        <end position="265"/>
    </location>
</feature>
<feature type="transmembrane region" description="Helical" evidence="2">
    <location>
        <begin position="1250"/>
        <end position="1268"/>
    </location>
</feature>
<feature type="transmembrane region" description="Helical" evidence="2">
    <location>
        <begin position="1371"/>
        <end position="1391"/>
    </location>
</feature>
<dbReference type="RefSeq" id="WP_245768776.1">
    <property type="nucleotide sequence ID" value="NZ_FOAP01000014.1"/>
</dbReference>
<feature type="transmembrane region" description="Helical" evidence="2">
    <location>
        <begin position="330"/>
        <end position="349"/>
    </location>
</feature>
<feature type="transmembrane region" description="Helical" evidence="2">
    <location>
        <begin position="1345"/>
        <end position="1362"/>
    </location>
</feature>
<evidence type="ECO:0000313" key="4">
    <source>
        <dbReference type="Proteomes" id="UP000182719"/>
    </source>
</evidence>
<feature type="transmembrane region" description="Helical" evidence="2">
    <location>
        <begin position="1134"/>
        <end position="1150"/>
    </location>
</feature>
<feature type="transmembrane region" description="Helical" evidence="2">
    <location>
        <begin position="961"/>
        <end position="980"/>
    </location>
</feature>
<feature type="transmembrane region" description="Helical" evidence="2">
    <location>
        <begin position="1110"/>
        <end position="1128"/>
    </location>
</feature>
<evidence type="ECO:0000313" key="3">
    <source>
        <dbReference type="EMBL" id="SEM26871.1"/>
    </source>
</evidence>
<sequence length="1761" mass="182198">MVARSREAVSADLDHIHYLLNELPHWDVLEVSSGARKYLVERYERQSRILYSLLAGGEQAVAPEPVPEPVAVPEPLPAPEPVSLPAGALLAQAVSEPAAVPEPEPRPEPAPVEEEPEPLFEAPPVQSLTARLVEETSAWSRLWRPFLYESIGWFLGAFLILAGTLYFVFESWAGMTSGVRSLVVFAMTAFYSVGFSTWGAFLMRREALRSAGRILCLIGSAVAPLAGIALGPLGGPLPLGLEGVSPVLLVPVLLVWAAVSAFLARRPAEAMDAPSRPLLQAGLVGTTLMMGLAPLAARLGGPALWLHLLPCVLFFALARQQQREPKQGEALAFALAAPLYLLALFSVRLHLALGAVGEPPALGSYAPFIAFLLAMGLAFRRSEPSRAADPIALAVAALQVGCLVLSGTGAAPAFFVTAAVFTGTMYRLAQGELPRLRWLYAAYAGAYLAYASSPQLVPGVVQRLIETLKAHLGYPPSETLPFQFGALTALPFVLAGVLLAARLSPRGAREVSARAAGIAQVLLRSTVVASILFVLMAHLGPDARPVLWSALALAAVGVAGGLWLERPELSGVGALLMLALPLSAHALFGSAGASVLCGGVALGFAVLVSRTAPPVRHFFSGAVAVLALAAFCTGFASAPGALATLGLGLAGSAALLTAWTLADPRLVALAGCIAAAAVPHAAPGVSPSGPEVVALVLAPLALGFALLGERGSRMRLLGIPGILYALAASYLAVVMQTPVPGVILLASAAAVAVASRTFPVSRPAAVLLAGLALLPTWSDGVHFSPWPWLTPGLSMACMVLWALGASLAAARWGRSASTTTAGLAVFAGVFVPVMAMPASSPFYVGVLFGAALACLLTARALPASLSVIAAAGWAAMGALHFREGLPLLAAALGALALLEERRWVRDVLAGGGRFALAASIASLLILPLAPVVWWTRAPVALLLGCMALVPLLWVRATRQPVFIFFAPVLSAALLSLRGPAPAIAPFLPLLGLLVLRAVEHVPSVARVLLGTHEPASRQALSGWLQAAFVMVGCGLVVTEASGVALLILAVALALLPGARPSLRLALAVPLLVFIPGAWFPAAAALLALGVFEHHRPMWTWAFFRCEPDRAFRPVLVLGALFLACVAVYDHLSAASLAGVAGVLVLAAFLLSSRWLLTGAVLTLAVAAWVPGGGFWTVHPFAPLAFTGVAFAAALLSALCQSGRVQRALSAAVAQVLPRLEDTWSEPLWVGGMLTLGGLVARQWGVGGAGTLSPGVAGLAAVTALLLMVSREQGMAYGATGLLGAVLVAAVAPGWMPVAVGAAGLVLCLAGMLLEKREVSVGEALHHGGWILALLALIGLHSLRHVSTPLSFVLAAAALWAVVHRRRSVEPLGWLGTLVTVHALLAFLGAVFSTGRGAALLVPHLGAATAVLAAVAFHLAGTKVRRAMGHVLAALALFEMTLGLVLVPLSGAGGTLREALVMGAGCTVLLVALVRRAVSQEDTLSAYFAQATLVLGYLGARLLGMGGQGLGMTDSLVALVSGALFSGLCVFARREGSSLAALRRPAFVGAFLFPLLGLCTAPWGETAATAALLVGHAAHFAAFAVHPVRRGMASLASALAFNAALLVVWVGSGAGEPQYYLIPAGLSLLVLLGVFRDSLAPDTLARLRALAVTVIYAAGAWQPLMFNNGQAMLLCVGLCLLGVGAGIALRIRSYVYLGSAFLVTCVAANLVRFGMRDHRVGAAFLSLLGLMVVGFMVLLSAHRERLLQRYARVRSLLAAWEG</sequence>
<feature type="transmembrane region" description="Helical" evidence="2">
    <location>
        <begin position="721"/>
        <end position="754"/>
    </location>
</feature>
<feature type="transmembrane region" description="Helical" evidence="2">
    <location>
        <begin position="1180"/>
        <end position="1199"/>
    </location>
</feature>
<feature type="transmembrane region" description="Helical" evidence="2">
    <location>
        <begin position="935"/>
        <end position="954"/>
    </location>
</feature>
<feature type="transmembrane region" description="Helical" evidence="2">
    <location>
        <begin position="302"/>
        <end position="318"/>
    </location>
</feature>
<feature type="transmembrane region" description="Helical" evidence="2">
    <location>
        <begin position="391"/>
        <end position="420"/>
    </location>
</feature>
<feature type="transmembrane region" description="Helical" evidence="2">
    <location>
        <begin position="1515"/>
        <end position="1532"/>
    </location>
</feature>
<feature type="transmembrane region" description="Helical" evidence="2">
    <location>
        <begin position="1670"/>
        <end position="1688"/>
    </location>
</feature>
<keyword evidence="4" id="KW-1185">Reference proteome</keyword>
<dbReference type="EMBL" id="FOAP01000014">
    <property type="protein sequence ID" value="SEM26871.1"/>
    <property type="molecule type" value="Genomic_DNA"/>
</dbReference>
<gene>
    <name evidence="3" type="ORF">SAMN05444354_11430</name>
</gene>